<dbReference type="AlphaFoldDB" id="A0A0F9GM31"/>
<gene>
    <name evidence="1" type="ORF">LCGC14_1810560</name>
</gene>
<protein>
    <submittedName>
        <fullName evidence="1">Uncharacterized protein</fullName>
    </submittedName>
</protein>
<comment type="caution">
    <text evidence="1">The sequence shown here is derived from an EMBL/GenBank/DDBJ whole genome shotgun (WGS) entry which is preliminary data.</text>
</comment>
<evidence type="ECO:0000313" key="1">
    <source>
        <dbReference type="EMBL" id="KKL99823.1"/>
    </source>
</evidence>
<proteinExistence type="predicted"/>
<accession>A0A0F9GM31</accession>
<name>A0A0F9GM31_9ZZZZ</name>
<reference evidence="1" key="1">
    <citation type="journal article" date="2015" name="Nature">
        <title>Complex archaea that bridge the gap between prokaryotes and eukaryotes.</title>
        <authorList>
            <person name="Spang A."/>
            <person name="Saw J.H."/>
            <person name="Jorgensen S.L."/>
            <person name="Zaremba-Niedzwiedzka K."/>
            <person name="Martijn J."/>
            <person name="Lind A.E."/>
            <person name="van Eijk R."/>
            <person name="Schleper C."/>
            <person name="Guy L."/>
            <person name="Ettema T.J."/>
        </authorList>
    </citation>
    <scope>NUCLEOTIDE SEQUENCE</scope>
</reference>
<dbReference type="EMBL" id="LAZR01017579">
    <property type="protein sequence ID" value="KKL99823.1"/>
    <property type="molecule type" value="Genomic_DNA"/>
</dbReference>
<organism evidence="1">
    <name type="scientific">marine sediment metagenome</name>
    <dbReference type="NCBI Taxonomy" id="412755"/>
    <lineage>
        <taxon>unclassified sequences</taxon>
        <taxon>metagenomes</taxon>
        <taxon>ecological metagenomes</taxon>
    </lineage>
</organism>
<sequence>MITFEKEIKVTISGKDYQSLREICELARILISERTQDGKIGDRREEYQNNRAFIDQIFSEL</sequence>